<dbReference type="Proteomes" id="UP001234297">
    <property type="component" value="Chromosome 11"/>
</dbReference>
<keyword evidence="2" id="KW-1185">Reference proteome</keyword>
<proteinExistence type="predicted"/>
<evidence type="ECO:0000313" key="1">
    <source>
        <dbReference type="EMBL" id="KAJ8624297.1"/>
    </source>
</evidence>
<protein>
    <submittedName>
        <fullName evidence="1">Uncharacterized protein</fullName>
    </submittedName>
</protein>
<evidence type="ECO:0000313" key="2">
    <source>
        <dbReference type="Proteomes" id="UP001234297"/>
    </source>
</evidence>
<sequence>MVGQNLESIDAEARREESKTRSPSLSCRRPTSFVSEAEMVSEAESRSSRENLFKGYASRRSDKNLSPMAEVLKCLIEEEYSGGKDTQLKNQIITGLASRGCHNGESGERMKEKGCQSTSLENGKEDICRSPDRTSLRDLRGWITIPKR</sequence>
<comment type="caution">
    <text evidence="1">The sequence shown here is derived from an EMBL/GenBank/DDBJ whole genome shotgun (WGS) entry which is preliminary data.</text>
</comment>
<gene>
    <name evidence="1" type="ORF">MRB53_032827</name>
</gene>
<name>A0ACC2KSZ5_PERAE</name>
<accession>A0ACC2KSZ5</accession>
<reference evidence="1 2" key="1">
    <citation type="journal article" date="2022" name="Hortic Res">
        <title>A haplotype resolved chromosomal level avocado genome allows analysis of novel avocado genes.</title>
        <authorList>
            <person name="Nath O."/>
            <person name="Fletcher S.J."/>
            <person name="Hayward A."/>
            <person name="Shaw L.M."/>
            <person name="Masouleh A.K."/>
            <person name="Furtado A."/>
            <person name="Henry R.J."/>
            <person name="Mitter N."/>
        </authorList>
    </citation>
    <scope>NUCLEOTIDE SEQUENCE [LARGE SCALE GENOMIC DNA]</scope>
    <source>
        <strain evidence="2">cv. Hass</strain>
    </source>
</reference>
<organism evidence="1 2">
    <name type="scientific">Persea americana</name>
    <name type="common">Avocado</name>
    <dbReference type="NCBI Taxonomy" id="3435"/>
    <lineage>
        <taxon>Eukaryota</taxon>
        <taxon>Viridiplantae</taxon>
        <taxon>Streptophyta</taxon>
        <taxon>Embryophyta</taxon>
        <taxon>Tracheophyta</taxon>
        <taxon>Spermatophyta</taxon>
        <taxon>Magnoliopsida</taxon>
        <taxon>Magnoliidae</taxon>
        <taxon>Laurales</taxon>
        <taxon>Lauraceae</taxon>
        <taxon>Persea</taxon>
    </lineage>
</organism>
<dbReference type="EMBL" id="CM056819">
    <property type="protein sequence ID" value="KAJ8624297.1"/>
    <property type="molecule type" value="Genomic_DNA"/>
</dbReference>